<feature type="transmembrane region" description="Helical" evidence="1">
    <location>
        <begin position="53"/>
        <end position="76"/>
    </location>
</feature>
<dbReference type="InterPro" id="IPR031984">
    <property type="entry name" value="SLC3A2_N"/>
</dbReference>
<evidence type="ECO:0000313" key="4">
    <source>
        <dbReference type="Proteomes" id="UP001175271"/>
    </source>
</evidence>
<proteinExistence type="predicted"/>
<organism evidence="3 4">
    <name type="scientific">Steinernema hermaphroditum</name>
    <dbReference type="NCBI Taxonomy" id="289476"/>
    <lineage>
        <taxon>Eukaryota</taxon>
        <taxon>Metazoa</taxon>
        <taxon>Ecdysozoa</taxon>
        <taxon>Nematoda</taxon>
        <taxon>Chromadorea</taxon>
        <taxon>Rhabditida</taxon>
        <taxon>Tylenchina</taxon>
        <taxon>Panagrolaimomorpha</taxon>
        <taxon>Strongyloidoidea</taxon>
        <taxon>Steinernematidae</taxon>
        <taxon>Steinernema</taxon>
    </lineage>
</organism>
<dbReference type="EMBL" id="JAUCMV010000005">
    <property type="protein sequence ID" value="KAK0397775.1"/>
    <property type="molecule type" value="Genomic_DNA"/>
</dbReference>
<protein>
    <recommendedName>
        <fullName evidence="2">Solute carrier family 3 member 2 N-terminal domain-containing protein</fullName>
    </recommendedName>
</protein>
<reference evidence="3" key="1">
    <citation type="submission" date="2023-06" db="EMBL/GenBank/DDBJ databases">
        <title>Genomic analysis of the entomopathogenic nematode Steinernema hermaphroditum.</title>
        <authorList>
            <person name="Schwarz E.M."/>
            <person name="Heppert J.K."/>
            <person name="Baniya A."/>
            <person name="Schwartz H.T."/>
            <person name="Tan C.-H."/>
            <person name="Antoshechkin I."/>
            <person name="Sternberg P.W."/>
            <person name="Goodrich-Blair H."/>
            <person name="Dillman A.R."/>
        </authorList>
    </citation>
    <scope>NUCLEOTIDE SEQUENCE</scope>
    <source>
        <strain evidence="3">PS9179</strain>
        <tissue evidence="3">Whole animal</tissue>
    </source>
</reference>
<feature type="domain" description="Solute carrier family 3 member 2 N-terminal" evidence="2">
    <location>
        <begin position="27"/>
        <end position="76"/>
    </location>
</feature>
<dbReference type="Pfam" id="PF16028">
    <property type="entry name" value="SLC3A2_N"/>
    <property type="match status" value="1"/>
</dbReference>
<comment type="caution">
    <text evidence="3">The sequence shown here is derived from an EMBL/GenBank/DDBJ whole genome shotgun (WGS) entry which is preliminary data.</text>
</comment>
<name>A0AA39LHX2_9BILA</name>
<keyword evidence="1" id="KW-0812">Transmembrane</keyword>
<gene>
    <name evidence="3" type="ORF">QR680_002263</name>
</gene>
<dbReference type="AlphaFoldDB" id="A0AA39LHX2"/>
<evidence type="ECO:0000313" key="3">
    <source>
        <dbReference type="EMBL" id="KAK0397775.1"/>
    </source>
</evidence>
<keyword evidence="4" id="KW-1185">Reference proteome</keyword>
<accession>A0AA39LHX2</accession>
<dbReference type="Proteomes" id="UP001175271">
    <property type="component" value="Unassembled WGS sequence"/>
</dbReference>
<evidence type="ECO:0000259" key="2">
    <source>
        <dbReference type="Pfam" id="PF16028"/>
    </source>
</evidence>
<keyword evidence="1" id="KW-1133">Transmembrane helix</keyword>
<evidence type="ECO:0000256" key="1">
    <source>
        <dbReference type="SAM" id="Phobius"/>
    </source>
</evidence>
<sequence length="79" mass="8872">MDCESCSMPSSEYGNVPKSYNLKAAEFPSDIVGLNEEELKIYRNTPFWRMIRYAAFGAFWGVFVAMLGGAIAIILIEKL</sequence>
<keyword evidence="1" id="KW-0472">Membrane</keyword>